<comment type="caution">
    <text evidence="1">The sequence shown here is derived from an EMBL/GenBank/DDBJ whole genome shotgun (WGS) entry which is preliminary data.</text>
</comment>
<reference evidence="1 2" key="1">
    <citation type="submission" date="2018-10" db="EMBL/GenBank/DDBJ databases">
        <title>Comamonadaceae CDC group NO-1 genome sequencing and assembly.</title>
        <authorList>
            <person name="Bernier A.-M."/>
            <person name="Bernard K."/>
        </authorList>
    </citation>
    <scope>NUCLEOTIDE SEQUENCE [LARGE SCALE GENOMIC DNA]</scope>
    <source>
        <strain evidence="1 2">NML180581</strain>
    </source>
</reference>
<accession>A0A3M6QTB3</accession>
<dbReference type="RefSeq" id="WP_122249027.1">
    <property type="nucleotide sequence ID" value="NZ_RDQK01000036.1"/>
</dbReference>
<dbReference type="Pfam" id="PF05728">
    <property type="entry name" value="UPF0227"/>
    <property type="match status" value="1"/>
</dbReference>
<evidence type="ECO:0000313" key="1">
    <source>
        <dbReference type="EMBL" id="RMX06091.1"/>
    </source>
</evidence>
<dbReference type="Proteomes" id="UP000281171">
    <property type="component" value="Unassembled WGS sequence"/>
</dbReference>
<sequence length="217" mass="24046">MPTHLTHLLYLHGFRSSPRSLKARQTQAWFAQHHPDVAFVCPQLPPSPRAAGALMQDIVADWPAHSMAVMGSSLGGYYASWVAAHWPCPAVLLNPAVYPARDLAGQIGTRTHWHDPQQAFDFLPEHIDELHALDSRAAPVRAPQMALIAKGDEVLDWREMAQRYAHATTIVLEGGDHALSDDFLTHLPRLGEFLYTLGRSEGYSPSVPSQRMQTEGC</sequence>
<dbReference type="PANTHER" id="PTHR35602">
    <property type="entry name" value="ESTERASE YQIA-RELATED"/>
    <property type="match status" value="1"/>
</dbReference>
<gene>
    <name evidence="1" type="ORF">EBQ24_11850</name>
</gene>
<organism evidence="1 2">
    <name type="scientific">Allofranklinella schreckenbergeri</name>
    <dbReference type="NCBI Taxonomy" id="1076744"/>
    <lineage>
        <taxon>Bacteria</taxon>
        <taxon>Pseudomonadati</taxon>
        <taxon>Pseudomonadota</taxon>
        <taxon>Betaproteobacteria</taxon>
        <taxon>Burkholderiales</taxon>
        <taxon>Comamonadaceae</taxon>
        <taxon>Allofranklinella</taxon>
    </lineage>
</organism>
<dbReference type="PANTHER" id="PTHR35602:SF3">
    <property type="entry name" value="ESTERASE YQIA"/>
    <property type="match status" value="1"/>
</dbReference>
<dbReference type="EMBL" id="RDQK01000036">
    <property type="protein sequence ID" value="RMX06091.1"/>
    <property type="molecule type" value="Genomic_DNA"/>
</dbReference>
<name>A0A3M6QTB3_9BURK</name>
<protein>
    <submittedName>
        <fullName evidence="1">Esterase</fullName>
    </submittedName>
</protein>
<evidence type="ECO:0000313" key="2">
    <source>
        <dbReference type="Proteomes" id="UP000281171"/>
    </source>
</evidence>
<dbReference type="InterPro" id="IPR008886">
    <property type="entry name" value="UPF0227/Esterase_YqiA"/>
</dbReference>
<proteinExistence type="predicted"/>
<dbReference type="AlphaFoldDB" id="A0A3M6QTB3"/>
<dbReference type="InterPro" id="IPR029058">
    <property type="entry name" value="AB_hydrolase_fold"/>
</dbReference>
<dbReference type="SUPFAM" id="SSF53474">
    <property type="entry name" value="alpha/beta-Hydrolases"/>
    <property type="match status" value="1"/>
</dbReference>
<dbReference type="Gene3D" id="3.40.50.1820">
    <property type="entry name" value="alpha/beta hydrolase"/>
    <property type="match status" value="1"/>
</dbReference>